<proteinExistence type="predicted"/>
<dbReference type="InterPro" id="IPR038389">
    <property type="entry name" value="PSMG2_sf"/>
</dbReference>
<gene>
    <name evidence="1" type="ORF">Aru02nite_19860</name>
</gene>
<dbReference type="Proteomes" id="UP000612808">
    <property type="component" value="Unassembled WGS sequence"/>
</dbReference>
<dbReference type="RefSeq" id="WP_203656874.1">
    <property type="nucleotide sequence ID" value="NZ_BAAAZM010000019.1"/>
</dbReference>
<accession>A0A8J3J6H6</accession>
<name>A0A8J3J6H6_9ACTN</name>
<protein>
    <recommendedName>
        <fullName evidence="3">PAC2 family protein</fullName>
    </recommendedName>
</protein>
<reference evidence="1" key="1">
    <citation type="submission" date="2021-01" db="EMBL/GenBank/DDBJ databases">
        <title>Whole genome shotgun sequence of Actinocatenispora rupis NBRC 107355.</title>
        <authorList>
            <person name="Komaki H."/>
            <person name="Tamura T."/>
        </authorList>
    </citation>
    <scope>NUCLEOTIDE SEQUENCE</scope>
    <source>
        <strain evidence="1">NBRC 107355</strain>
    </source>
</reference>
<organism evidence="1 2">
    <name type="scientific">Actinocatenispora rupis</name>
    <dbReference type="NCBI Taxonomy" id="519421"/>
    <lineage>
        <taxon>Bacteria</taxon>
        <taxon>Bacillati</taxon>
        <taxon>Actinomycetota</taxon>
        <taxon>Actinomycetes</taxon>
        <taxon>Micromonosporales</taxon>
        <taxon>Micromonosporaceae</taxon>
        <taxon>Actinocatenispora</taxon>
    </lineage>
</organism>
<evidence type="ECO:0000313" key="1">
    <source>
        <dbReference type="EMBL" id="GID11097.1"/>
    </source>
</evidence>
<comment type="caution">
    <text evidence="1">The sequence shown here is derived from an EMBL/GenBank/DDBJ whole genome shotgun (WGS) entry which is preliminary data.</text>
</comment>
<dbReference type="EMBL" id="BOMB01000010">
    <property type="protein sequence ID" value="GID11097.1"/>
    <property type="molecule type" value="Genomic_DNA"/>
</dbReference>
<dbReference type="InterPro" id="IPR008492">
    <property type="entry name" value="Rv2714-like"/>
</dbReference>
<dbReference type="InterPro" id="IPR019151">
    <property type="entry name" value="Proteasome_assmbl_chaperone_2"/>
</dbReference>
<dbReference type="SUPFAM" id="SSF159659">
    <property type="entry name" value="Cgl1923-like"/>
    <property type="match status" value="1"/>
</dbReference>
<evidence type="ECO:0000313" key="2">
    <source>
        <dbReference type="Proteomes" id="UP000612808"/>
    </source>
</evidence>
<dbReference type="AlphaFoldDB" id="A0A8J3J6H6"/>
<evidence type="ECO:0008006" key="3">
    <source>
        <dbReference type="Google" id="ProtNLM"/>
    </source>
</evidence>
<dbReference type="PIRSF" id="PIRSF028754">
    <property type="entry name" value="UCP028754"/>
    <property type="match status" value="1"/>
</dbReference>
<dbReference type="Gene3D" id="3.40.50.10900">
    <property type="entry name" value="PAC-like subunit"/>
    <property type="match status" value="1"/>
</dbReference>
<sequence length="285" mass="31329">MTEFDGLPVLRSPVLVASFEGWNDAADAATAAVDHLRSAWNASPVEELDPETYYDFQVTRPTVSMGDGGPDEIEWPTSRFYRCDVPGAERDVVLLRGIEPNMRWKSFCDEILDVCHRLEIDQVVLLGALLADVPFSQPLPITGTATDSALLSRLALAPTKYEGPTGVVGVLHEAAARAELDVVSFWAHVPHYASQPPCPKATLGLLHRVEEVLDLPVPTGDLEVDTADWEEQVRELIEADSEIADYVRSLEQRDGEPGLEALSGDEIAKEFEKYLRRRGGGPAPR</sequence>
<dbReference type="Pfam" id="PF09754">
    <property type="entry name" value="PAC2"/>
    <property type="match status" value="1"/>
</dbReference>
<keyword evidence="2" id="KW-1185">Reference proteome</keyword>